<accession>A0A0F9NY86</accession>
<evidence type="ECO:0000313" key="1">
    <source>
        <dbReference type="EMBL" id="KKM86242.1"/>
    </source>
</evidence>
<comment type="caution">
    <text evidence="1">The sequence shown here is derived from an EMBL/GenBank/DDBJ whole genome shotgun (WGS) entry which is preliminary data.</text>
</comment>
<protein>
    <submittedName>
        <fullName evidence="1">Uncharacterized protein</fullName>
    </submittedName>
</protein>
<dbReference type="EMBL" id="LAZR01007287">
    <property type="protein sequence ID" value="KKM86242.1"/>
    <property type="molecule type" value="Genomic_DNA"/>
</dbReference>
<proteinExistence type="predicted"/>
<organism evidence="1">
    <name type="scientific">marine sediment metagenome</name>
    <dbReference type="NCBI Taxonomy" id="412755"/>
    <lineage>
        <taxon>unclassified sequences</taxon>
        <taxon>metagenomes</taxon>
        <taxon>ecological metagenomes</taxon>
    </lineage>
</organism>
<dbReference type="AlphaFoldDB" id="A0A0F9NY86"/>
<gene>
    <name evidence="1" type="ORF">LCGC14_1280960</name>
</gene>
<sequence>MSDEPQFPPIPAIGELLDRKKRFVEKVHSVVKCGKCKESFSRPFKPGDFIFKKITDKECIKCKRRETLTIVEIYSEWIDPKKE</sequence>
<reference evidence="1" key="1">
    <citation type="journal article" date="2015" name="Nature">
        <title>Complex archaea that bridge the gap between prokaryotes and eukaryotes.</title>
        <authorList>
            <person name="Spang A."/>
            <person name="Saw J.H."/>
            <person name="Jorgensen S.L."/>
            <person name="Zaremba-Niedzwiedzka K."/>
            <person name="Martijn J."/>
            <person name="Lind A.E."/>
            <person name="van Eijk R."/>
            <person name="Schleper C."/>
            <person name="Guy L."/>
            <person name="Ettema T.J."/>
        </authorList>
    </citation>
    <scope>NUCLEOTIDE SEQUENCE</scope>
</reference>
<name>A0A0F9NY86_9ZZZZ</name>